<name>A0A402ALH2_9CHLR</name>
<sequence>MIANASAQYPASLAPENRDRFIDQITRHPAIRPLVSQGKVSFKQIMLWVEQDIASEQ</sequence>
<dbReference type="Proteomes" id="UP000287188">
    <property type="component" value="Unassembled WGS sequence"/>
</dbReference>
<reference evidence="2" key="1">
    <citation type="submission" date="2018-12" db="EMBL/GenBank/DDBJ databases">
        <title>Tengunoibacter tsumagoiensis gen. nov., sp. nov., Dictyobacter kobayashii sp. nov., D. alpinus sp. nov., and D. joshuensis sp. nov. and description of Dictyobacteraceae fam. nov. within the order Ktedonobacterales isolated from Tengu-no-mugimeshi.</title>
        <authorList>
            <person name="Wang C.M."/>
            <person name="Zheng Y."/>
            <person name="Sakai Y."/>
            <person name="Toyoda A."/>
            <person name="Minakuchi Y."/>
            <person name="Abe K."/>
            <person name="Yokota A."/>
            <person name="Yabe S."/>
        </authorList>
    </citation>
    <scope>NUCLEOTIDE SEQUENCE [LARGE SCALE GENOMIC DNA]</scope>
    <source>
        <strain evidence="2">Uno11</strain>
    </source>
</reference>
<keyword evidence="2" id="KW-1185">Reference proteome</keyword>
<protein>
    <submittedName>
        <fullName evidence="1">Uncharacterized protein</fullName>
    </submittedName>
</protein>
<comment type="caution">
    <text evidence="1">The sequence shown here is derived from an EMBL/GenBank/DDBJ whole genome shotgun (WGS) entry which is preliminary data.</text>
</comment>
<dbReference type="RefSeq" id="WP_161977454.1">
    <property type="nucleotide sequence ID" value="NZ_BIFS01000001.1"/>
</dbReference>
<gene>
    <name evidence="1" type="ORF">KDK_37870</name>
</gene>
<evidence type="ECO:0000313" key="2">
    <source>
        <dbReference type="Proteomes" id="UP000287188"/>
    </source>
</evidence>
<proteinExistence type="predicted"/>
<dbReference type="EMBL" id="BIFS01000001">
    <property type="protein sequence ID" value="GCE19987.1"/>
    <property type="molecule type" value="Genomic_DNA"/>
</dbReference>
<organism evidence="1 2">
    <name type="scientific">Dictyobacter kobayashii</name>
    <dbReference type="NCBI Taxonomy" id="2014872"/>
    <lineage>
        <taxon>Bacteria</taxon>
        <taxon>Bacillati</taxon>
        <taxon>Chloroflexota</taxon>
        <taxon>Ktedonobacteria</taxon>
        <taxon>Ktedonobacterales</taxon>
        <taxon>Dictyobacteraceae</taxon>
        <taxon>Dictyobacter</taxon>
    </lineage>
</organism>
<dbReference type="AlphaFoldDB" id="A0A402ALH2"/>
<accession>A0A402ALH2</accession>
<evidence type="ECO:0000313" key="1">
    <source>
        <dbReference type="EMBL" id="GCE19987.1"/>
    </source>
</evidence>